<feature type="transmembrane region" description="Helical" evidence="4">
    <location>
        <begin position="211"/>
        <end position="231"/>
    </location>
</feature>
<feature type="transmembrane region" description="Helical" evidence="4">
    <location>
        <begin position="132"/>
        <end position="151"/>
    </location>
</feature>
<dbReference type="InterPro" id="IPR011701">
    <property type="entry name" value="MFS"/>
</dbReference>
<gene>
    <name evidence="6" type="ORF">FZ942_01395</name>
</gene>
<evidence type="ECO:0000313" key="6">
    <source>
        <dbReference type="EMBL" id="KAA0598863.1"/>
    </source>
</evidence>
<dbReference type="GO" id="GO:0022857">
    <property type="term" value="F:transmembrane transporter activity"/>
    <property type="evidence" value="ECO:0007669"/>
    <property type="project" value="InterPro"/>
</dbReference>
<dbReference type="PANTHER" id="PTHR42910:SF1">
    <property type="entry name" value="MAJOR FACILITATOR SUPERFAMILY (MFS) PROFILE DOMAIN-CONTAINING PROTEIN"/>
    <property type="match status" value="1"/>
</dbReference>
<dbReference type="Proteomes" id="UP000324927">
    <property type="component" value="Unassembled WGS sequence"/>
</dbReference>
<keyword evidence="7" id="KW-1185">Reference proteome</keyword>
<evidence type="ECO:0000256" key="4">
    <source>
        <dbReference type="SAM" id="Phobius"/>
    </source>
</evidence>
<dbReference type="CDD" id="cd17324">
    <property type="entry name" value="MFS_NepI_like"/>
    <property type="match status" value="1"/>
</dbReference>
<reference evidence="6 7" key="1">
    <citation type="submission" date="2019-08" db="EMBL/GenBank/DDBJ databases">
        <authorList>
            <person name="Grouzdev D."/>
            <person name="Tikhonova E."/>
            <person name="Kravchenko I."/>
        </authorList>
    </citation>
    <scope>NUCLEOTIDE SEQUENCE [LARGE SCALE GENOMIC DNA]</scope>
    <source>
        <strain evidence="6 7">59b</strain>
    </source>
</reference>
<dbReference type="EMBL" id="VTTN01000001">
    <property type="protein sequence ID" value="KAA0598863.1"/>
    <property type="molecule type" value="Genomic_DNA"/>
</dbReference>
<dbReference type="Gene3D" id="1.20.1250.20">
    <property type="entry name" value="MFS general substrate transporter like domains"/>
    <property type="match status" value="1"/>
</dbReference>
<evidence type="ECO:0000259" key="5">
    <source>
        <dbReference type="PROSITE" id="PS50850"/>
    </source>
</evidence>
<feature type="transmembrane region" description="Helical" evidence="4">
    <location>
        <begin position="273"/>
        <end position="290"/>
    </location>
</feature>
<proteinExistence type="predicted"/>
<feature type="transmembrane region" description="Helical" evidence="4">
    <location>
        <begin position="243"/>
        <end position="261"/>
    </location>
</feature>
<evidence type="ECO:0000256" key="1">
    <source>
        <dbReference type="ARBA" id="ARBA00022692"/>
    </source>
</evidence>
<dbReference type="Pfam" id="PF07690">
    <property type="entry name" value="MFS_1"/>
    <property type="match status" value="1"/>
</dbReference>
<feature type="transmembrane region" description="Helical" evidence="4">
    <location>
        <begin position="337"/>
        <end position="359"/>
    </location>
</feature>
<sequence>MSTPLTLLFAASVGVIIINLSAAQPLVGPIAASIGLDPAAGGLVAMAPLLGYAAGLFLLIPLADLVENRALAVRMLACAAVASAAAVAATGMWALLAALFVLGAASSVIQVLVPIAAAMAPPEHRGRTIGNVMSGLMVGILLSRPSAGLIADSFGWRAFYVANAVLLGALALVLPLWLPRRRPSTGTPYPALIASMWWLLCNEPVLRLRSLTAALMMAAFSLFWTAVAFRLSQAPFGLDQGGIAMFALVGAGGAFATPLAGRLGDRGWARSTTIASHVLVVLSFSLAAFADSVGDMQELALCLLALAAVGLDVGAVGDQTLGRRAINLLDPAARGRLNGLFVGLFFLGGSLGSAVAGVAWTHGGWPAICLTGAGFALIALIVHIRSAAGSSGRAC</sequence>
<protein>
    <submittedName>
        <fullName evidence="6">MFS transporter</fullName>
    </submittedName>
</protein>
<feature type="transmembrane region" description="Helical" evidence="4">
    <location>
        <begin position="296"/>
        <end position="316"/>
    </location>
</feature>
<dbReference type="AlphaFoldDB" id="A0A5A9GX83"/>
<feature type="transmembrane region" description="Helical" evidence="4">
    <location>
        <begin position="95"/>
        <end position="120"/>
    </location>
</feature>
<name>A0A5A9GX83_AZOLI</name>
<feature type="transmembrane region" description="Helical" evidence="4">
    <location>
        <begin position="39"/>
        <end position="59"/>
    </location>
</feature>
<dbReference type="PROSITE" id="PS50850">
    <property type="entry name" value="MFS"/>
    <property type="match status" value="1"/>
</dbReference>
<feature type="transmembrane region" description="Helical" evidence="4">
    <location>
        <begin position="157"/>
        <end position="178"/>
    </location>
</feature>
<dbReference type="OrthoDB" id="9815356at2"/>
<dbReference type="InterPro" id="IPR036259">
    <property type="entry name" value="MFS_trans_sf"/>
</dbReference>
<keyword evidence="2 4" id="KW-1133">Transmembrane helix</keyword>
<comment type="caution">
    <text evidence="6">The sequence shown here is derived from an EMBL/GenBank/DDBJ whole genome shotgun (WGS) entry which is preliminary data.</text>
</comment>
<dbReference type="SUPFAM" id="SSF103473">
    <property type="entry name" value="MFS general substrate transporter"/>
    <property type="match status" value="1"/>
</dbReference>
<evidence type="ECO:0000256" key="3">
    <source>
        <dbReference type="ARBA" id="ARBA00023136"/>
    </source>
</evidence>
<organism evidence="6 7">
    <name type="scientific">Azospirillum lipoferum</name>
    <dbReference type="NCBI Taxonomy" id="193"/>
    <lineage>
        <taxon>Bacteria</taxon>
        <taxon>Pseudomonadati</taxon>
        <taxon>Pseudomonadota</taxon>
        <taxon>Alphaproteobacteria</taxon>
        <taxon>Rhodospirillales</taxon>
        <taxon>Azospirillaceae</taxon>
        <taxon>Azospirillum</taxon>
    </lineage>
</organism>
<dbReference type="PANTHER" id="PTHR42910">
    <property type="entry name" value="TRANSPORTER SCO4007-RELATED"/>
    <property type="match status" value="1"/>
</dbReference>
<evidence type="ECO:0000256" key="2">
    <source>
        <dbReference type="ARBA" id="ARBA00022989"/>
    </source>
</evidence>
<feature type="transmembrane region" description="Helical" evidence="4">
    <location>
        <begin position="365"/>
        <end position="384"/>
    </location>
</feature>
<feature type="transmembrane region" description="Helical" evidence="4">
    <location>
        <begin position="71"/>
        <end position="89"/>
    </location>
</feature>
<evidence type="ECO:0000313" key="7">
    <source>
        <dbReference type="Proteomes" id="UP000324927"/>
    </source>
</evidence>
<feature type="domain" description="Major facilitator superfamily (MFS) profile" evidence="5">
    <location>
        <begin position="1"/>
        <end position="391"/>
    </location>
</feature>
<dbReference type="InterPro" id="IPR020846">
    <property type="entry name" value="MFS_dom"/>
</dbReference>
<accession>A0A5A9GX83</accession>
<keyword evidence="1 4" id="KW-0812">Transmembrane</keyword>
<keyword evidence="3 4" id="KW-0472">Membrane</keyword>